<organism evidence="2">
    <name type="scientific">Brassica cretica</name>
    <name type="common">Mustard</name>
    <dbReference type="NCBI Taxonomy" id="69181"/>
    <lineage>
        <taxon>Eukaryota</taxon>
        <taxon>Viridiplantae</taxon>
        <taxon>Streptophyta</taxon>
        <taxon>Embryophyta</taxon>
        <taxon>Tracheophyta</taxon>
        <taxon>Spermatophyta</taxon>
        <taxon>Magnoliopsida</taxon>
        <taxon>eudicotyledons</taxon>
        <taxon>Gunneridae</taxon>
        <taxon>Pentapetalae</taxon>
        <taxon>rosids</taxon>
        <taxon>malvids</taxon>
        <taxon>Brassicales</taxon>
        <taxon>Brassicaceae</taxon>
        <taxon>Brassiceae</taxon>
        <taxon>Brassica</taxon>
    </lineage>
</organism>
<gene>
    <name evidence="3" type="ORF">F2Q69_00046103</name>
    <name evidence="2" type="ORF">F2Q70_00042380</name>
</gene>
<dbReference type="Proteomes" id="UP000712600">
    <property type="component" value="Unassembled WGS sequence"/>
</dbReference>
<feature type="region of interest" description="Disordered" evidence="1">
    <location>
        <begin position="24"/>
        <end position="43"/>
    </location>
</feature>
<accession>A0A8S9KN01</accession>
<dbReference type="EMBL" id="QGKY02000164">
    <property type="protein sequence ID" value="KAF2595241.1"/>
    <property type="molecule type" value="Genomic_DNA"/>
</dbReference>
<evidence type="ECO:0000313" key="2">
    <source>
        <dbReference type="EMBL" id="KAF2595241.1"/>
    </source>
</evidence>
<name>A0A8S9KN01_BRACR</name>
<sequence length="55" mass="6326">MASTIDLIAESNLVFGQMWREISPTINRDPTPEEQAELERQAEYCSSKLRDDLNL</sequence>
<dbReference type="AlphaFoldDB" id="A0A8S9KN01"/>
<evidence type="ECO:0000313" key="3">
    <source>
        <dbReference type="EMBL" id="KAF3523401.1"/>
    </source>
</evidence>
<protein>
    <submittedName>
        <fullName evidence="2">Uncharacterized protein</fullName>
    </submittedName>
</protein>
<reference evidence="2" key="2">
    <citation type="submission" date="2019-12" db="EMBL/GenBank/DDBJ databases">
        <title>Genome sequencing and annotation of Brassica cretica.</title>
        <authorList>
            <person name="Studholme D.J."/>
            <person name="Sarris P.F."/>
        </authorList>
    </citation>
    <scope>NUCLEOTIDE SEQUENCE</scope>
    <source>
        <strain evidence="2">PFS-102/07</strain>
        <tissue evidence="2">Leaf</tissue>
    </source>
</reference>
<proteinExistence type="predicted"/>
<dbReference type="EMBL" id="QGKX02001347">
    <property type="protein sequence ID" value="KAF3523401.1"/>
    <property type="molecule type" value="Genomic_DNA"/>
</dbReference>
<evidence type="ECO:0000256" key="1">
    <source>
        <dbReference type="SAM" id="MobiDB-lite"/>
    </source>
</evidence>
<comment type="caution">
    <text evidence="2">The sequence shown here is derived from an EMBL/GenBank/DDBJ whole genome shotgun (WGS) entry which is preliminary data.</text>
</comment>
<reference evidence="3" key="1">
    <citation type="submission" date="2019-12" db="EMBL/GenBank/DDBJ databases">
        <title>Genome sequencing and annotation of Brassica cretica.</title>
        <authorList>
            <person name="Studholme D.J."/>
            <person name="Sarris P."/>
        </authorList>
    </citation>
    <scope>NUCLEOTIDE SEQUENCE</scope>
    <source>
        <strain evidence="3">PFS-109/04</strain>
        <tissue evidence="3">Leaf</tissue>
    </source>
</reference>